<organism evidence="2">
    <name type="scientific">viral metagenome</name>
    <dbReference type="NCBI Taxonomy" id="1070528"/>
    <lineage>
        <taxon>unclassified sequences</taxon>
        <taxon>metagenomes</taxon>
        <taxon>organismal metagenomes</taxon>
    </lineage>
</organism>
<proteinExistence type="predicted"/>
<dbReference type="AlphaFoldDB" id="A0A6C0JP63"/>
<evidence type="ECO:0000313" key="2">
    <source>
        <dbReference type="EMBL" id="QHU06671.1"/>
    </source>
</evidence>
<dbReference type="EMBL" id="MN740661">
    <property type="protein sequence ID" value="QHU06671.1"/>
    <property type="molecule type" value="Genomic_DNA"/>
</dbReference>
<feature type="region of interest" description="Disordered" evidence="1">
    <location>
        <begin position="141"/>
        <end position="163"/>
    </location>
</feature>
<evidence type="ECO:0000256" key="1">
    <source>
        <dbReference type="SAM" id="MobiDB-lite"/>
    </source>
</evidence>
<reference evidence="2" key="1">
    <citation type="journal article" date="2020" name="Nature">
        <title>Giant virus diversity and host interactions through global metagenomics.</title>
        <authorList>
            <person name="Schulz F."/>
            <person name="Roux S."/>
            <person name="Paez-Espino D."/>
            <person name="Jungbluth S."/>
            <person name="Walsh D.A."/>
            <person name="Denef V.J."/>
            <person name="McMahon K.D."/>
            <person name="Konstantinidis K.T."/>
            <person name="Eloe-Fadrosh E.A."/>
            <person name="Kyrpides N.C."/>
            <person name="Woyke T."/>
        </authorList>
    </citation>
    <scope>NUCLEOTIDE SEQUENCE</scope>
    <source>
        <strain evidence="2">GVMAG-S-1035315-10</strain>
    </source>
</reference>
<protein>
    <submittedName>
        <fullName evidence="2">Uncharacterized protein</fullName>
    </submittedName>
</protein>
<name>A0A6C0JP63_9ZZZZ</name>
<sequence length="210" mass="23707">MGDETENLMEMERALEVDYSEVISGDFIDRNPKSSIKVVQRDSDKLSLTCSETRDDSKAVSNSLDEISFQENRSELLTTSQEVVEQEDEQYIECIYPKCGTLFRRSDKAASIHQKLCSLHYSDLIARAKLLDNIASEGELNGTDFDMPGELDENVDNRSPRDEEPFEAGELIMGESELCKSFSVNKVYSGPRNSTEIGRVLRDAHLHAKK</sequence>
<accession>A0A6C0JP63</accession>